<dbReference type="InterPro" id="IPR052712">
    <property type="entry name" value="Acid_resist_chaperone_HdeD"/>
</dbReference>
<dbReference type="STRING" id="412690.SAMN04489834_2138"/>
<keyword evidence="1" id="KW-1133">Transmembrane helix</keyword>
<dbReference type="AlphaFoldDB" id="A0A1H1V087"/>
<sequence>MTAPSVSAPSTAAPAAPAPARGARLALLVGGLAAVGFGIAVLAWPTKAAVALTGLIALYAIIAGIVYVALGIFSKSLGAGGRIGHVLLGVLYVIAGVYAFSSLQQSAAFLALFLTIMVGVMWVIEGFTSLFTLGQSGSKALTVLFAILSVIAGLTLLSSPLWGAVFLWWFLAIALIVLGALNVGRAITGRKG</sequence>
<evidence type="ECO:0000313" key="2">
    <source>
        <dbReference type="EMBL" id="SDS78182.1"/>
    </source>
</evidence>
<dbReference type="GO" id="GO:0005886">
    <property type="term" value="C:plasma membrane"/>
    <property type="evidence" value="ECO:0007669"/>
    <property type="project" value="TreeGrafter"/>
</dbReference>
<feature type="transmembrane region" description="Helical" evidence="1">
    <location>
        <begin position="140"/>
        <end position="159"/>
    </location>
</feature>
<evidence type="ECO:0000313" key="3">
    <source>
        <dbReference type="Proteomes" id="UP000181956"/>
    </source>
</evidence>
<dbReference type="PANTHER" id="PTHR34989">
    <property type="entry name" value="PROTEIN HDED"/>
    <property type="match status" value="1"/>
</dbReference>
<dbReference type="InterPro" id="IPR005325">
    <property type="entry name" value="DUF308_memb"/>
</dbReference>
<gene>
    <name evidence="2" type="ORF">SAMN04489834_2138</name>
</gene>
<keyword evidence="1" id="KW-0812">Transmembrane</keyword>
<dbReference type="RefSeq" id="WP_083364024.1">
    <property type="nucleotide sequence ID" value="NZ_LT629742.1"/>
</dbReference>
<keyword evidence="3" id="KW-1185">Reference proteome</keyword>
<accession>A0A1H1V087</accession>
<protein>
    <submittedName>
        <fullName evidence="2">Uncharacterized membrane protein HdeD, DUF308 family</fullName>
    </submittedName>
</protein>
<keyword evidence="1" id="KW-0472">Membrane</keyword>
<dbReference type="PANTHER" id="PTHR34989:SF1">
    <property type="entry name" value="PROTEIN HDED"/>
    <property type="match status" value="1"/>
</dbReference>
<organism evidence="2 3">
    <name type="scientific">Microterricola viridarii</name>
    <dbReference type="NCBI Taxonomy" id="412690"/>
    <lineage>
        <taxon>Bacteria</taxon>
        <taxon>Bacillati</taxon>
        <taxon>Actinomycetota</taxon>
        <taxon>Actinomycetes</taxon>
        <taxon>Micrococcales</taxon>
        <taxon>Microbacteriaceae</taxon>
        <taxon>Microterricola</taxon>
    </lineage>
</organism>
<dbReference type="Proteomes" id="UP000181956">
    <property type="component" value="Chromosome I"/>
</dbReference>
<feature type="transmembrane region" description="Helical" evidence="1">
    <location>
        <begin position="50"/>
        <end position="70"/>
    </location>
</feature>
<dbReference type="OrthoDB" id="3238356at2"/>
<proteinExistence type="predicted"/>
<dbReference type="EMBL" id="LT629742">
    <property type="protein sequence ID" value="SDS78182.1"/>
    <property type="molecule type" value="Genomic_DNA"/>
</dbReference>
<feature type="transmembrane region" description="Helical" evidence="1">
    <location>
        <begin position="82"/>
        <end position="101"/>
    </location>
</feature>
<evidence type="ECO:0000256" key="1">
    <source>
        <dbReference type="SAM" id="Phobius"/>
    </source>
</evidence>
<name>A0A1H1V087_9MICO</name>
<feature type="transmembrane region" description="Helical" evidence="1">
    <location>
        <begin position="107"/>
        <end position="128"/>
    </location>
</feature>
<feature type="transmembrane region" description="Helical" evidence="1">
    <location>
        <begin position="25"/>
        <end position="44"/>
    </location>
</feature>
<feature type="transmembrane region" description="Helical" evidence="1">
    <location>
        <begin position="165"/>
        <end position="184"/>
    </location>
</feature>
<reference evidence="3" key="1">
    <citation type="submission" date="2016-10" db="EMBL/GenBank/DDBJ databases">
        <authorList>
            <person name="Varghese N."/>
            <person name="Submissions S."/>
        </authorList>
    </citation>
    <scope>NUCLEOTIDE SEQUENCE [LARGE SCALE GENOMIC DNA]</scope>
    <source>
        <strain evidence="3">DSM 21772</strain>
    </source>
</reference>
<dbReference type="Pfam" id="PF03729">
    <property type="entry name" value="DUF308"/>
    <property type="match status" value="2"/>
</dbReference>